<protein>
    <submittedName>
        <fullName evidence="5">O-methyltransferase</fullName>
    </submittedName>
</protein>
<keyword evidence="3" id="KW-0949">S-adenosyl-L-methionine</keyword>
<dbReference type="CDD" id="cd02440">
    <property type="entry name" value="AdoMet_MTases"/>
    <property type="match status" value="1"/>
</dbReference>
<name>A0A7I7RQ14_9MYCO</name>
<keyword evidence="6" id="KW-1185">Reference proteome</keyword>
<feature type="domain" description="O-methyltransferase C-terminal" evidence="4">
    <location>
        <begin position="65"/>
        <end position="265"/>
    </location>
</feature>
<dbReference type="PROSITE" id="PS51683">
    <property type="entry name" value="SAM_OMT_II"/>
    <property type="match status" value="1"/>
</dbReference>
<evidence type="ECO:0000313" key="5">
    <source>
        <dbReference type="EMBL" id="BBY46672.1"/>
    </source>
</evidence>
<reference evidence="5 6" key="1">
    <citation type="journal article" date="2019" name="Emerg. Microbes Infect.">
        <title>Comprehensive subspecies identification of 175 nontuberculous mycobacteria species based on 7547 genomic profiles.</title>
        <authorList>
            <person name="Matsumoto Y."/>
            <person name="Kinjo T."/>
            <person name="Motooka D."/>
            <person name="Nabeya D."/>
            <person name="Jung N."/>
            <person name="Uechi K."/>
            <person name="Horii T."/>
            <person name="Iida T."/>
            <person name="Fujita J."/>
            <person name="Nakamura S."/>
        </authorList>
    </citation>
    <scope>NUCLEOTIDE SEQUENCE [LARGE SCALE GENOMIC DNA]</scope>
    <source>
        <strain evidence="5 6">JCM 18538</strain>
        <plasmid evidence="5">pJCM18538</plasmid>
    </source>
</reference>
<sequence length="289" mass="31703">MNIDPSMTHRLLRAAALGFVVFNPETSRFARTAMLDVLDGESPLSLKHYAQTAGSEVSWMPGMRMTDTVRAGRDHTQDVLGCSPFEFFAEDDSAARVFSLAMTEISTPVIAEAVLAIEPDGARTVVDVGGADGAFVAHLLKMHNQLSGVVLDLPQAMSGVESESRRRSLQDRITGVAGDFFREIPSADIYLLKFILHDWDDESCRQILTNVHTSMGPRARLFVVDMTTDDGSVEAAMMDMGMMAAFTGQERNTDHLRSLLASAGLRTVRTSRLHQPYIVIEAMPLDVEP</sequence>
<organism evidence="5 6">
    <name type="scientific">Mycolicibacterium arabiense</name>
    <dbReference type="NCBI Taxonomy" id="1286181"/>
    <lineage>
        <taxon>Bacteria</taxon>
        <taxon>Bacillati</taxon>
        <taxon>Actinomycetota</taxon>
        <taxon>Actinomycetes</taxon>
        <taxon>Mycobacteriales</taxon>
        <taxon>Mycobacteriaceae</taxon>
        <taxon>Mycolicibacterium</taxon>
    </lineage>
</organism>
<dbReference type="Gene3D" id="3.40.50.150">
    <property type="entry name" value="Vaccinia Virus protein VP39"/>
    <property type="match status" value="1"/>
</dbReference>
<geneLocation type="plasmid" evidence="5">
    <name>pJCM18538</name>
</geneLocation>
<dbReference type="Proteomes" id="UP000467428">
    <property type="component" value="Plasmid pJCM18538"/>
</dbReference>
<dbReference type="Pfam" id="PF00891">
    <property type="entry name" value="Methyltransf_2"/>
    <property type="match status" value="1"/>
</dbReference>
<proteinExistence type="predicted"/>
<dbReference type="SUPFAM" id="SSF53335">
    <property type="entry name" value="S-adenosyl-L-methionine-dependent methyltransferases"/>
    <property type="match status" value="1"/>
</dbReference>
<keyword evidence="2 5" id="KW-0808">Transferase</keyword>
<dbReference type="InterPro" id="IPR029063">
    <property type="entry name" value="SAM-dependent_MTases_sf"/>
</dbReference>
<evidence type="ECO:0000313" key="6">
    <source>
        <dbReference type="Proteomes" id="UP000467428"/>
    </source>
</evidence>
<dbReference type="AlphaFoldDB" id="A0A7I7RQ14"/>
<evidence type="ECO:0000256" key="2">
    <source>
        <dbReference type="ARBA" id="ARBA00022679"/>
    </source>
</evidence>
<dbReference type="InterPro" id="IPR016461">
    <property type="entry name" value="COMT-like"/>
</dbReference>
<evidence type="ECO:0000259" key="4">
    <source>
        <dbReference type="Pfam" id="PF00891"/>
    </source>
</evidence>
<dbReference type="InterPro" id="IPR001077">
    <property type="entry name" value="COMT_C"/>
</dbReference>
<accession>A0A7I7RQ14</accession>
<keyword evidence="5" id="KW-0614">Plasmid</keyword>
<dbReference type="PANTHER" id="PTHR43712:SF2">
    <property type="entry name" value="O-METHYLTRANSFERASE CICE"/>
    <property type="match status" value="1"/>
</dbReference>
<dbReference type="EMBL" id="AP022592">
    <property type="protein sequence ID" value="BBY46672.1"/>
    <property type="molecule type" value="Genomic_DNA"/>
</dbReference>
<dbReference type="GO" id="GO:0032259">
    <property type="term" value="P:methylation"/>
    <property type="evidence" value="ECO:0007669"/>
    <property type="project" value="UniProtKB-KW"/>
</dbReference>
<keyword evidence="1 5" id="KW-0489">Methyltransferase</keyword>
<gene>
    <name evidence="5" type="ORF">MARA_01020</name>
</gene>
<dbReference type="KEGG" id="marz:MARA_01020"/>
<evidence type="ECO:0000256" key="1">
    <source>
        <dbReference type="ARBA" id="ARBA00022603"/>
    </source>
</evidence>
<dbReference type="GO" id="GO:0008171">
    <property type="term" value="F:O-methyltransferase activity"/>
    <property type="evidence" value="ECO:0007669"/>
    <property type="project" value="InterPro"/>
</dbReference>
<evidence type="ECO:0000256" key="3">
    <source>
        <dbReference type="ARBA" id="ARBA00022691"/>
    </source>
</evidence>
<dbReference type="PANTHER" id="PTHR43712">
    <property type="entry name" value="PUTATIVE (AFU_ORTHOLOGUE AFUA_4G14580)-RELATED"/>
    <property type="match status" value="1"/>
</dbReference>